<dbReference type="Proteomes" id="UP000092528">
    <property type="component" value="Chromosome 1"/>
</dbReference>
<dbReference type="EMBL" id="CP016414">
    <property type="protein sequence ID" value="ANU35981.1"/>
    <property type="molecule type" value="Genomic_DNA"/>
</dbReference>
<dbReference type="GeneID" id="96871153"/>
<dbReference type="CDD" id="cd02440">
    <property type="entry name" value="AdoMet_MTases"/>
    <property type="match status" value="1"/>
</dbReference>
<protein>
    <recommendedName>
        <fullName evidence="3">Methyltransferase type 11 domain-containing protein</fullName>
    </recommendedName>
</protein>
<proteinExistence type="predicted"/>
<name>A0A1C7F7U8_9VIBR</name>
<accession>A0A1C7F7U8</accession>
<dbReference type="InterPro" id="IPR029063">
    <property type="entry name" value="SAM-dependent_MTases_sf"/>
</dbReference>
<evidence type="ECO:0000313" key="2">
    <source>
        <dbReference type="Proteomes" id="UP000092528"/>
    </source>
</evidence>
<evidence type="ECO:0008006" key="3">
    <source>
        <dbReference type="Google" id="ProtNLM"/>
    </source>
</evidence>
<dbReference type="SUPFAM" id="SSF53335">
    <property type="entry name" value="S-adenosyl-L-methionine-dependent methyltransferases"/>
    <property type="match status" value="1"/>
</dbReference>
<dbReference type="STRING" id="45658.VSVS12_02132"/>
<dbReference type="PATRIC" id="fig|45658.7.peg.814"/>
<dbReference type="Gene3D" id="3.40.50.150">
    <property type="entry name" value="Vaccinia Virus protein VP39"/>
    <property type="match status" value="1"/>
</dbReference>
<sequence length="202" mass="22169">MSITSSFYDKNAVELAKQYDGLCFESVHQSWKCYWPQSGSNVLDIGAGSGRDAKWFDLLGCDVVAVEPANALRELGMRNTGSSVSWFDDGLPLLNAVKSLSLQFQLIVVSAVWMHIPTNQRQPALLVLDELLSPEGKLVITLRDGAFSDGRESYGVSVEELEAIAADVGLVVCHISESKDVLARDAVHWKTVVLKKACIERK</sequence>
<dbReference type="Pfam" id="PF13489">
    <property type="entry name" value="Methyltransf_23"/>
    <property type="match status" value="1"/>
</dbReference>
<organism evidence="1 2">
    <name type="scientific">Vibrio scophthalmi</name>
    <dbReference type="NCBI Taxonomy" id="45658"/>
    <lineage>
        <taxon>Bacteria</taxon>
        <taxon>Pseudomonadati</taxon>
        <taxon>Pseudomonadota</taxon>
        <taxon>Gammaproteobacteria</taxon>
        <taxon>Vibrionales</taxon>
        <taxon>Vibrionaceae</taxon>
        <taxon>Vibrio</taxon>
    </lineage>
</organism>
<keyword evidence="2" id="KW-1185">Reference proteome</keyword>
<reference evidence="1 2" key="1">
    <citation type="submission" date="2016-07" db="EMBL/GenBank/DDBJ databases">
        <title>Genome sequencing of Vibrio scophthalmi strain VS-05, an isolated from Paralichthys olivaceus.</title>
        <authorList>
            <person name="Han H.-J."/>
        </authorList>
    </citation>
    <scope>NUCLEOTIDE SEQUENCE [LARGE SCALE GENOMIC DNA]</scope>
    <source>
        <strain evidence="1 2">VS-05</strain>
    </source>
</reference>
<dbReference type="AlphaFoldDB" id="A0A1C7F7U8"/>
<dbReference type="RefSeq" id="WP_065545171.1">
    <property type="nucleotide sequence ID" value="NZ_CP016414.1"/>
</dbReference>
<evidence type="ECO:0000313" key="1">
    <source>
        <dbReference type="EMBL" id="ANU35981.1"/>
    </source>
</evidence>
<gene>
    <name evidence="1" type="ORF">VSVS05_00850</name>
</gene>